<proteinExistence type="predicted"/>
<evidence type="ECO:0000313" key="1">
    <source>
        <dbReference type="EMBL" id="SMG43336.1"/>
    </source>
</evidence>
<dbReference type="InterPro" id="IPR016024">
    <property type="entry name" value="ARM-type_fold"/>
</dbReference>
<dbReference type="STRING" id="561061.SAMN05660862_3083"/>
<name>A0A1X7KQ87_9SPHI</name>
<organism evidence="1 2">
    <name type="scientific">Sphingobacterium psychroaquaticum</name>
    <dbReference type="NCBI Taxonomy" id="561061"/>
    <lineage>
        <taxon>Bacteria</taxon>
        <taxon>Pseudomonadati</taxon>
        <taxon>Bacteroidota</taxon>
        <taxon>Sphingobacteriia</taxon>
        <taxon>Sphingobacteriales</taxon>
        <taxon>Sphingobacteriaceae</taxon>
        <taxon>Sphingobacterium</taxon>
    </lineage>
</organism>
<keyword evidence="2" id="KW-1185">Reference proteome</keyword>
<dbReference type="InterPro" id="IPR011989">
    <property type="entry name" value="ARM-like"/>
</dbReference>
<sequence>MNLEVLFQDKSIKTKAKVALIGESLIQKELTTEELIIFANQQKPVEMATCIEALEYATKKSPLVANERLFNYVAKSLTMDEPRVKWESARVIGNIVKLFPSKIVDVIPQLLINAMHTGTVVRWASAYALAEIFKLKTEHNNSLRATMEKLAAQEVDNGVKKKYTDALKKVKLT</sequence>
<dbReference type="RefSeq" id="WP_085473794.1">
    <property type="nucleotide sequence ID" value="NZ_CP038029.1"/>
</dbReference>
<dbReference type="EMBL" id="FXAU01000006">
    <property type="protein sequence ID" value="SMG43336.1"/>
    <property type="molecule type" value="Genomic_DNA"/>
</dbReference>
<dbReference type="OrthoDB" id="2083221at2"/>
<protein>
    <submittedName>
        <fullName evidence="1">Uncharacterized protein</fullName>
    </submittedName>
</protein>
<dbReference type="Gene3D" id="1.25.10.10">
    <property type="entry name" value="Leucine-rich Repeat Variant"/>
    <property type="match status" value="1"/>
</dbReference>
<dbReference type="Proteomes" id="UP000192980">
    <property type="component" value="Unassembled WGS sequence"/>
</dbReference>
<gene>
    <name evidence="1" type="ORF">SAMN05660862_3083</name>
</gene>
<reference evidence="1 2" key="1">
    <citation type="submission" date="2017-04" db="EMBL/GenBank/DDBJ databases">
        <authorList>
            <person name="Afonso C.L."/>
            <person name="Miller P.J."/>
            <person name="Scott M.A."/>
            <person name="Spackman E."/>
            <person name="Goraichik I."/>
            <person name="Dimitrov K.M."/>
            <person name="Suarez D.L."/>
            <person name="Swayne D.E."/>
        </authorList>
    </citation>
    <scope>NUCLEOTIDE SEQUENCE [LARGE SCALE GENOMIC DNA]</scope>
    <source>
        <strain evidence="1 2">DSM 22418</strain>
    </source>
</reference>
<accession>A0A1X7KQ87</accession>
<dbReference type="SUPFAM" id="SSF48371">
    <property type="entry name" value="ARM repeat"/>
    <property type="match status" value="1"/>
</dbReference>
<dbReference type="AlphaFoldDB" id="A0A1X7KQ87"/>
<evidence type="ECO:0000313" key="2">
    <source>
        <dbReference type="Proteomes" id="UP000192980"/>
    </source>
</evidence>